<dbReference type="Gene3D" id="3.40.50.1820">
    <property type="entry name" value="alpha/beta hydrolase"/>
    <property type="match status" value="1"/>
</dbReference>
<dbReference type="GO" id="GO:0004301">
    <property type="term" value="F:epoxide hydrolase activity"/>
    <property type="evidence" value="ECO:0007669"/>
    <property type="project" value="UniProtKB-EC"/>
</dbReference>
<dbReference type="PANTHER" id="PTHR43329">
    <property type="entry name" value="EPOXIDE HYDROLASE"/>
    <property type="match status" value="1"/>
</dbReference>
<evidence type="ECO:0000256" key="6">
    <source>
        <dbReference type="ARBA" id="ARBA00058358"/>
    </source>
</evidence>
<dbReference type="SUPFAM" id="SSF53474">
    <property type="entry name" value="alpha/beta-Hydrolases"/>
    <property type="match status" value="1"/>
</dbReference>
<dbReference type="AlphaFoldDB" id="A0A8T0G2W1"/>
<evidence type="ECO:0000259" key="8">
    <source>
        <dbReference type="Pfam" id="PF00561"/>
    </source>
</evidence>
<protein>
    <recommendedName>
        <fullName evidence="2">soluble epoxide hydrolase</fullName>
        <ecNumber evidence="2">3.3.2.10</ecNumber>
    </recommendedName>
</protein>
<evidence type="ECO:0000256" key="1">
    <source>
        <dbReference type="ARBA" id="ARBA00004721"/>
    </source>
</evidence>
<proteinExistence type="inferred from homology"/>
<dbReference type="Pfam" id="PF00561">
    <property type="entry name" value="Abhydrolase_1"/>
    <property type="match status" value="1"/>
</dbReference>
<comment type="caution">
    <text evidence="9">The sequence shown here is derived from an EMBL/GenBank/DDBJ whole genome shotgun (WGS) entry which is preliminary data.</text>
</comment>
<dbReference type="EMBL" id="CM026433">
    <property type="protein sequence ID" value="KAG0553450.1"/>
    <property type="molecule type" value="Genomic_DNA"/>
</dbReference>
<dbReference type="InterPro" id="IPR000639">
    <property type="entry name" value="Epox_hydrolase-like"/>
</dbReference>
<evidence type="ECO:0000256" key="2">
    <source>
        <dbReference type="ARBA" id="ARBA00013006"/>
    </source>
</evidence>
<feature type="domain" description="AB hydrolase-1" evidence="8">
    <location>
        <begin position="33"/>
        <end position="311"/>
    </location>
</feature>
<keyword evidence="10" id="KW-1185">Reference proteome</keyword>
<evidence type="ECO:0000256" key="7">
    <source>
        <dbReference type="ARBA" id="ARBA00093212"/>
    </source>
</evidence>
<dbReference type="FunFam" id="3.40.50.1820:FF:000161">
    <property type="entry name" value="Epoxide hydrolase"/>
    <property type="match status" value="1"/>
</dbReference>
<comment type="pathway">
    <text evidence="1">Secondary metabolite biosynthesis; terpenoid biosynthesis.</text>
</comment>
<keyword evidence="3" id="KW-0378">Hydrolase</keyword>
<accession>A0A8T0G2W1</accession>
<dbReference type="PRINTS" id="PR00412">
    <property type="entry name" value="EPOXHYDRLASE"/>
</dbReference>
<sequence length="333" mass="37322">MGEKLPGWMAGVEHHTVEVNGIRMHYAEQGTGPTVVMLHGFPECWYSWRYQMPALADAGFRVVAPDLRGCGQTDAPEGSENYTSMHIVGDIVGLLDALGEQQQRVLVVAHDWGAAAAWDLCLFRPDRVAALVALSVPYGARMPGGSTLRKSEKVLGEGFYQCRFQEPGRAERDFERTGTKVSLQKILYSGIRQVLIAPEGKELMEAMPMPEKQPTWITDFDIQYYTEDKEKSGWTGGLNWYRSIDKSYELKAPWTGAGVTTKALFIAGDDEIVLKFPGVKDYFEKGRFKQLVPNLQDIVILEDTGHFIQQERAEKVNELLIAFFKEHALSSAK</sequence>
<name>A0A8T0G2W1_CERPU</name>
<comment type="similarity">
    <text evidence="4">Belongs to the AB hydrolase superfamily. Epoxide hydrolase family.</text>
</comment>
<organism evidence="9 10">
    <name type="scientific">Ceratodon purpureus</name>
    <name type="common">Fire moss</name>
    <name type="synonym">Dicranum purpureum</name>
    <dbReference type="NCBI Taxonomy" id="3225"/>
    <lineage>
        <taxon>Eukaryota</taxon>
        <taxon>Viridiplantae</taxon>
        <taxon>Streptophyta</taxon>
        <taxon>Embryophyta</taxon>
        <taxon>Bryophyta</taxon>
        <taxon>Bryophytina</taxon>
        <taxon>Bryopsida</taxon>
        <taxon>Dicranidae</taxon>
        <taxon>Pseudoditrichales</taxon>
        <taxon>Ditrichaceae</taxon>
        <taxon>Ceratodon</taxon>
    </lineage>
</organism>
<comment type="function">
    <text evidence="6">Epoxide hydrolase involved in the biosynthesis of cucurbitacin and mogroside tetracyclic triterpene natural products (e.g. siamenoside I and mogrosides IV, V and VI). Cucurbitacins have cytotoxic properties and exhibit deterrent taste as a defense barrier against herbivores. Mogrosides are nonsugar highly oxygenated compounds used as high-intensity zero-calorie sweeteners; they also possess pharmacological properties such as regulating immunity, lowering blood sugar and lipid levels, protecting the liver, and acting as antioxidants and antitumor agents. Catalyzes the hydrolysis of aromatic epoxide-containing substrates, such as the conversion of 24,25-epoxycucurbitadienol to 24,25-dihydroxycucurbitadienol.</text>
</comment>
<evidence type="ECO:0000256" key="4">
    <source>
        <dbReference type="ARBA" id="ARBA00038334"/>
    </source>
</evidence>
<dbReference type="Proteomes" id="UP000822688">
    <property type="component" value="Chromosome 12"/>
</dbReference>
<evidence type="ECO:0000256" key="3">
    <source>
        <dbReference type="ARBA" id="ARBA00022801"/>
    </source>
</evidence>
<dbReference type="PRINTS" id="PR00111">
    <property type="entry name" value="ABHYDROLASE"/>
</dbReference>
<dbReference type="InterPro" id="IPR000073">
    <property type="entry name" value="AB_hydrolase_1"/>
</dbReference>
<comment type="catalytic activity">
    <reaction evidence="7">
        <text>(24S)-24,25-epoxycucurbitadienol + H2O = (24R)-24,25-dihydroxycucurbitadienol</text>
        <dbReference type="Rhea" id="RHEA:81855"/>
        <dbReference type="ChEBI" id="CHEBI:15377"/>
        <dbReference type="ChEBI" id="CHEBI:229949"/>
        <dbReference type="ChEBI" id="CHEBI:229950"/>
    </reaction>
    <physiologicalReaction direction="left-to-right" evidence="7">
        <dbReference type="Rhea" id="RHEA:81856"/>
    </physiologicalReaction>
</comment>
<dbReference type="EC" id="3.3.2.10" evidence="2"/>
<reference evidence="9" key="1">
    <citation type="submission" date="2020-06" db="EMBL/GenBank/DDBJ databases">
        <title>WGS assembly of Ceratodon purpureus strain R40.</title>
        <authorList>
            <person name="Carey S.B."/>
            <person name="Jenkins J."/>
            <person name="Shu S."/>
            <person name="Lovell J.T."/>
            <person name="Sreedasyam A."/>
            <person name="Maumus F."/>
            <person name="Tiley G.P."/>
            <person name="Fernandez-Pozo N."/>
            <person name="Barry K."/>
            <person name="Chen C."/>
            <person name="Wang M."/>
            <person name="Lipzen A."/>
            <person name="Daum C."/>
            <person name="Saski C.A."/>
            <person name="Payton A.C."/>
            <person name="Mcbreen J.C."/>
            <person name="Conrad R.E."/>
            <person name="Kollar L.M."/>
            <person name="Olsson S."/>
            <person name="Huttunen S."/>
            <person name="Landis J.B."/>
            <person name="Wickett N.J."/>
            <person name="Johnson M.G."/>
            <person name="Rensing S.A."/>
            <person name="Grimwood J."/>
            <person name="Schmutz J."/>
            <person name="Mcdaniel S.F."/>
        </authorList>
    </citation>
    <scope>NUCLEOTIDE SEQUENCE</scope>
    <source>
        <strain evidence="9">R40</strain>
    </source>
</reference>
<evidence type="ECO:0000313" key="10">
    <source>
        <dbReference type="Proteomes" id="UP000822688"/>
    </source>
</evidence>
<evidence type="ECO:0000313" key="9">
    <source>
        <dbReference type="EMBL" id="KAG0553450.1"/>
    </source>
</evidence>
<dbReference type="InterPro" id="IPR029058">
    <property type="entry name" value="AB_hydrolase_fold"/>
</dbReference>
<gene>
    <name evidence="9" type="ORF">KC19_12G012200</name>
</gene>
<evidence type="ECO:0000256" key="5">
    <source>
        <dbReference type="ARBA" id="ARBA00051067"/>
    </source>
</evidence>
<comment type="catalytic activity">
    <reaction evidence="5">
        <text>an epoxide + H2O = an ethanediol</text>
        <dbReference type="Rhea" id="RHEA:19037"/>
        <dbReference type="ChEBI" id="CHEBI:15377"/>
        <dbReference type="ChEBI" id="CHEBI:32955"/>
        <dbReference type="ChEBI" id="CHEBI:140594"/>
        <dbReference type="EC" id="3.3.2.10"/>
    </reaction>
    <physiologicalReaction direction="left-to-right" evidence="5">
        <dbReference type="Rhea" id="RHEA:19038"/>
    </physiologicalReaction>
</comment>